<accession>A0A0A9D8G3</accession>
<organism evidence="2">
    <name type="scientific">Arundo donax</name>
    <name type="common">Giant reed</name>
    <name type="synonym">Donax arundinaceus</name>
    <dbReference type="NCBI Taxonomy" id="35708"/>
    <lineage>
        <taxon>Eukaryota</taxon>
        <taxon>Viridiplantae</taxon>
        <taxon>Streptophyta</taxon>
        <taxon>Embryophyta</taxon>
        <taxon>Tracheophyta</taxon>
        <taxon>Spermatophyta</taxon>
        <taxon>Magnoliopsida</taxon>
        <taxon>Liliopsida</taxon>
        <taxon>Poales</taxon>
        <taxon>Poaceae</taxon>
        <taxon>PACMAD clade</taxon>
        <taxon>Arundinoideae</taxon>
        <taxon>Arundineae</taxon>
        <taxon>Arundo</taxon>
    </lineage>
</organism>
<reference evidence="2" key="2">
    <citation type="journal article" date="2015" name="Data Brief">
        <title>Shoot transcriptome of the giant reed, Arundo donax.</title>
        <authorList>
            <person name="Barrero R.A."/>
            <person name="Guerrero F.D."/>
            <person name="Moolhuijzen P."/>
            <person name="Goolsby J.A."/>
            <person name="Tidwell J."/>
            <person name="Bellgard S.E."/>
            <person name="Bellgard M.I."/>
        </authorList>
    </citation>
    <scope>NUCLEOTIDE SEQUENCE</scope>
    <source>
        <tissue evidence="2">Shoot tissue taken approximately 20 cm above the soil surface</tissue>
    </source>
</reference>
<reference evidence="2" key="1">
    <citation type="submission" date="2014-09" db="EMBL/GenBank/DDBJ databases">
        <authorList>
            <person name="Magalhaes I.L.F."/>
            <person name="Oliveira U."/>
            <person name="Santos F.R."/>
            <person name="Vidigal T.H.D.A."/>
            <person name="Brescovit A.D."/>
            <person name="Santos A.J."/>
        </authorList>
    </citation>
    <scope>NUCLEOTIDE SEQUENCE</scope>
    <source>
        <tissue evidence="2">Shoot tissue taken approximately 20 cm above the soil surface</tissue>
    </source>
</reference>
<name>A0A0A9D8G3_ARUDO</name>
<evidence type="ECO:0000313" key="2">
    <source>
        <dbReference type="EMBL" id="JAD84894.1"/>
    </source>
</evidence>
<feature type="region of interest" description="Disordered" evidence="1">
    <location>
        <begin position="1"/>
        <end position="37"/>
    </location>
</feature>
<sequence>MWGCDGEDPRSVQESFEAVVRDDEQARSSQATGQKAHNGWVTIWPGVAGCY</sequence>
<dbReference type="EMBL" id="GBRH01213001">
    <property type="protein sequence ID" value="JAD84894.1"/>
    <property type="molecule type" value="Transcribed_RNA"/>
</dbReference>
<protein>
    <submittedName>
        <fullName evidence="2">Uncharacterized protein</fullName>
    </submittedName>
</protein>
<evidence type="ECO:0000256" key="1">
    <source>
        <dbReference type="SAM" id="MobiDB-lite"/>
    </source>
</evidence>
<dbReference type="AlphaFoldDB" id="A0A0A9D8G3"/>
<proteinExistence type="predicted"/>